<dbReference type="NCBIfam" id="TIGR00357">
    <property type="entry name" value="peptide-methionine (R)-S-oxide reductase MsrB"/>
    <property type="match status" value="1"/>
</dbReference>
<sequence>MFANQKVIYLAGGCFWGVEAFISRLKGVNQTEVGYANGRDLAPTYEKVCSGKTGHTETVKVTYNPKIITLEEILENYYKIIDPFSENRQGNDIGTQYRTGIYWQENPQKNIILKFIKDKQRLESNRIAIELSPINCFYAAEEYHQKYLEKNPQGYCHVDLNLINNEEFNHLTKEEYEITQLSMTEAPFSGKYTNFFEDGVYVDVVSGEVLFSSQDKFDSGCGWPSFSKPINKEAVIKNRDYSHGTTRIEIRSAKSNSHLGHLFYDGPGGSPRYCINSSALRFIPKDEIE</sequence>
<dbReference type="GO" id="GO:0005737">
    <property type="term" value="C:cytoplasm"/>
    <property type="evidence" value="ECO:0007669"/>
    <property type="project" value="TreeGrafter"/>
</dbReference>
<dbReference type="PANTHER" id="PTHR42799">
    <property type="entry name" value="MITOCHONDRIAL PEPTIDE METHIONINE SULFOXIDE REDUCTASE"/>
    <property type="match status" value="1"/>
</dbReference>
<dbReference type="Pfam" id="PF01625">
    <property type="entry name" value="PMSR"/>
    <property type="match status" value="1"/>
</dbReference>
<dbReference type="Pfam" id="PF01641">
    <property type="entry name" value="SelR"/>
    <property type="match status" value="1"/>
</dbReference>
<dbReference type="NCBIfam" id="TIGR00401">
    <property type="entry name" value="msrA"/>
    <property type="match status" value="1"/>
</dbReference>
<dbReference type="SUPFAM" id="SSF55068">
    <property type="entry name" value="Peptide methionine sulfoxide reductase"/>
    <property type="match status" value="1"/>
</dbReference>
<dbReference type="GO" id="GO:0034599">
    <property type="term" value="P:cellular response to oxidative stress"/>
    <property type="evidence" value="ECO:0007669"/>
    <property type="project" value="TreeGrafter"/>
</dbReference>
<dbReference type="STRING" id="190974.SAMN05216439_1897"/>
<dbReference type="Gene3D" id="2.170.150.20">
    <property type="entry name" value="Peptide methionine sulfoxide reductase"/>
    <property type="match status" value="1"/>
</dbReference>
<keyword evidence="2" id="KW-0511">Multifunctional enzyme</keyword>
<evidence type="ECO:0000256" key="5">
    <source>
        <dbReference type="HAMAP-Rule" id="MF_01401"/>
    </source>
</evidence>
<dbReference type="InterPro" id="IPR002579">
    <property type="entry name" value="Met_Sox_Rdtase_MsrB_dom"/>
</dbReference>
<protein>
    <recommendedName>
        <fullName evidence="5">Peptide methionine sulfoxide reductase MsrA</fullName>
        <shortName evidence="5">Protein-methionine-S-oxide reductase</shortName>
        <ecNumber evidence="5">1.8.4.11</ecNumber>
    </recommendedName>
    <alternativeName>
        <fullName evidence="5">Peptide-methionine (S)-S-oxide reductase</fullName>
        <shortName evidence="5">Peptide Met(O) reductase</shortName>
    </alternativeName>
</protein>
<comment type="catalytic activity">
    <reaction evidence="4 5">
        <text>[thioredoxin]-disulfide + L-methionine + H2O = L-methionine (S)-S-oxide + [thioredoxin]-dithiol</text>
        <dbReference type="Rhea" id="RHEA:19993"/>
        <dbReference type="Rhea" id="RHEA-COMP:10698"/>
        <dbReference type="Rhea" id="RHEA-COMP:10700"/>
        <dbReference type="ChEBI" id="CHEBI:15377"/>
        <dbReference type="ChEBI" id="CHEBI:29950"/>
        <dbReference type="ChEBI" id="CHEBI:50058"/>
        <dbReference type="ChEBI" id="CHEBI:57844"/>
        <dbReference type="ChEBI" id="CHEBI:58772"/>
        <dbReference type="EC" id="1.8.4.11"/>
    </reaction>
</comment>
<reference evidence="7 8" key="1">
    <citation type="submission" date="2016-10" db="EMBL/GenBank/DDBJ databases">
        <authorList>
            <person name="de Groot N.N."/>
        </authorList>
    </citation>
    <scope>NUCLEOTIDE SEQUENCE [LARGE SCALE GENOMIC DNA]</scope>
    <source>
        <strain evidence="7 8">DSM 11978</strain>
    </source>
</reference>
<evidence type="ECO:0000256" key="1">
    <source>
        <dbReference type="ARBA" id="ARBA00023002"/>
    </source>
</evidence>
<name>A0A1H7M947_9EURY</name>
<dbReference type="InterPro" id="IPR011057">
    <property type="entry name" value="Mss4-like_sf"/>
</dbReference>
<dbReference type="PROSITE" id="PS51790">
    <property type="entry name" value="MSRB"/>
    <property type="match status" value="1"/>
</dbReference>
<dbReference type="OrthoDB" id="7150at2157"/>
<comment type="function">
    <text evidence="5">Has an important function as a repair enzyme for proteins that have been inactivated by oxidation. Catalyzes the reversible oxidation-reduction of methionine sulfoxide in proteins to methionine.</text>
</comment>
<comment type="similarity">
    <text evidence="5">Belongs to the MsrA Met sulfoxide reductase family.</text>
</comment>
<dbReference type="GO" id="GO:0033743">
    <property type="term" value="F:peptide-methionine (R)-S-oxide reductase activity"/>
    <property type="evidence" value="ECO:0007669"/>
    <property type="project" value="InterPro"/>
</dbReference>
<dbReference type="InterPro" id="IPR050162">
    <property type="entry name" value="MsrA_MetSO_reductase"/>
</dbReference>
<dbReference type="HAMAP" id="MF_01401">
    <property type="entry name" value="MsrA"/>
    <property type="match status" value="1"/>
</dbReference>
<evidence type="ECO:0000313" key="7">
    <source>
        <dbReference type="EMBL" id="SEL07619.1"/>
    </source>
</evidence>
<evidence type="ECO:0000313" key="8">
    <source>
        <dbReference type="Proteomes" id="UP000199506"/>
    </source>
</evidence>
<dbReference type="AlphaFoldDB" id="A0A1H7M947"/>
<feature type="domain" description="MsrB" evidence="6">
    <location>
        <begin position="164"/>
        <end position="285"/>
    </location>
</feature>
<dbReference type="GO" id="GO:0008113">
    <property type="term" value="F:peptide-methionine (S)-S-oxide reductase activity"/>
    <property type="evidence" value="ECO:0007669"/>
    <property type="project" value="UniProtKB-UniRule"/>
</dbReference>
<accession>A0A1H7M947</accession>
<dbReference type="Gene3D" id="3.30.1060.10">
    <property type="entry name" value="Peptide methionine sulphoxide reductase MsrA"/>
    <property type="match status" value="1"/>
</dbReference>
<evidence type="ECO:0000256" key="3">
    <source>
        <dbReference type="ARBA" id="ARBA00047806"/>
    </source>
</evidence>
<evidence type="ECO:0000256" key="4">
    <source>
        <dbReference type="ARBA" id="ARBA00048782"/>
    </source>
</evidence>
<comment type="catalytic activity">
    <reaction evidence="3 5">
        <text>L-methionyl-[protein] + [thioredoxin]-disulfide + H2O = L-methionyl-(S)-S-oxide-[protein] + [thioredoxin]-dithiol</text>
        <dbReference type="Rhea" id="RHEA:14217"/>
        <dbReference type="Rhea" id="RHEA-COMP:10698"/>
        <dbReference type="Rhea" id="RHEA-COMP:10700"/>
        <dbReference type="Rhea" id="RHEA-COMP:12313"/>
        <dbReference type="Rhea" id="RHEA-COMP:12315"/>
        <dbReference type="ChEBI" id="CHEBI:15377"/>
        <dbReference type="ChEBI" id="CHEBI:16044"/>
        <dbReference type="ChEBI" id="CHEBI:29950"/>
        <dbReference type="ChEBI" id="CHEBI:44120"/>
        <dbReference type="ChEBI" id="CHEBI:50058"/>
        <dbReference type="EC" id="1.8.4.11"/>
    </reaction>
</comment>
<proteinExistence type="inferred from homology"/>
<dbReference type="Proteomes" id="UP000199506">
    <property type="component" value="Unassembled WGS sequence"/>
</dbReference>
<dbReference type="GO" id="GO:0033744">
    <property type="term" value="F:L-methionine:thioredoxin-disulfide S-oxidoreductase activity"/>
    <property type="evidence" value="ECO:0007669"/>
    <property type="project" value="RHEA"/>
</dbReference>
<feature type="active site" evidence="5">
    <location>
        <position position="14"/>
    </location>
</feature>
<evidence type="ECO:0000259" key="6">
    <source>
        <dbReference type="PROSITE" id="PS51790"/>
    </source>
</evidence>
<evidence type="ECO:0000256" key="2">
    <source>
        <dbReference type="ARBA" id="ARBA00023268"/>
    </source>
</evidence>
<organism evidence="7 8">
    <name type="scientific">Methanobrevibacter gottschalkii</name>
    <dbReference type="NCBI Taxonomy" id="190974"/>
    <lineage>
        <taxon>Archaea</taxon>
        <taxon>Methanobacteriati</taxon>
        <taxon>Methanobacteriota</taxon>
        <taxon>Methanomada group</taxon>
        <taxon>Methanobacteria</taxon>
        <taxon>Methanobacteriales</taxon>
        <taxon>Methanobacteriaceae</taxon>
        <taxon>Methanobrevibacter</taxon>
    </lineage>
</organism>
<dbReference type="PANTHER" id="PTHR42799:SF2">
    <property type="entry name" value="MITOCHONDRIAL PEPTIDE METHIONINE SULFOXIDE REDUCTASE"/>
    <property type="match status" value="1"/>
</dbReference>
<keyword evidence="1 5" id="KW-0560">Oxidoreductase</keyword>
<dbReference type="InterPro" id="IPR002569">
    <property type="entry name" value="Met_Sox_Rdtase_MsrA_dom"/>
</dbReference>
<dbReference type="SUPFAM" id="SSF51316">
    <property type="entry name" value="Mss4-like"/>
    <property type="match status" value="1"/>
</dbReference>
<dbReference type="InterPro" id="IPR036509">
    <property type="entry name" value="Met_Sox_Rdtase_MsrA_sf"/>
</dbReference>
<dbReference type="EMBL" id="FOAK01000009">
    <property type="protein sequence ID" value="SEL07619.1"/>
    <property type="molecule type" value="Genomic_DNA"/>
</dbReference>
<dbReference type="RefSeq" id="WP_091699577.1">
    <property type="nucleotide sequence ID" value="NZ_FOAK01000009.1"/>
</dbReference>
<gene>
    <name evidence="5" type="primary">msrA</name>
    <name evidence="7" type="ORF">SAMN05216439_1897</name>
</gene>
<dbReference type="EC" id="1.8.4.11" evidence="5"/>